<gene>
    <name evidence="3" type="ORF">BDV36DRAFT_278799</name>
</gene>
<reference evidence="3 4" key="1">
    <citation type="submission" date="2019-04" db="EMBL/GenBank/DDBJ databases">
        <authorList>
            <consortium name="DOE Joint Genome Institute"/>
            <person name="Mondo S."/>
            <person name="Kjaerbolling I."/>
            <person name="Vesth T."/>
            <person name="Frisvad J.C."/>
            <person name="Nybo J.L."/>
            <person name="Theobald S."/>
            <person name="Kildgaard S."/>
            <person name="Isbrandt T."/>
            <person name="Kuo A."/>
            <person name="Sato A."/>
            <person name="Lyhne E.K."/>
            <person name="Kogle M.E."/>
            <person name="Wiebenga A."/>
            <person name="Kun R.S."/>
            <person name="Lubbers R.J."/>
            <person name="Makela M.R."/>
            <person name="Barry K."/>
            <person name="Chovatia M."/>
            <person name="Clum A."/>
            <person name="Daum C."/>
            <person name="Haridas S."/>
            <person name="He G."/>
            <person name="LaButti K."/>
            <person name="Lipzen A."/>
            <person name="Riley R."/>
            <person name="Salamov A."/>
            <person name="Simmons B.A."/>
            <person name="Magnuson J.K."/>
            <person name="Henrissat B."/>
            <person name="Mortensen U.H."/>
            <person name="Larsen T.O."/>
            <person name="Devries R.P."/>
            <person name="Grigoriev I.V."/>
            <person name="Machida M."/>
            <person name="Baker S.E."/>
            <person name="Andersen M.R."/>
            <person name="Cantor M.N."/>
            <person name="Hua S.X."/>
        </authorList>
    </citation>
    <scope>NUCLEOTIDE SEQUENCE [LARGE SCALE GENOMIC DNA]</scope>
    <source>
        <strain evidence="3 4">CBS 117616</strain>
    </source>
</reference>
<dbReference type="InterPro" id="IPR036005">
    <property type="entry name" value="Creatinase/aminopeptidase-like"/>
</dbReference>
<dbReference type="PANTHER" id="PTHR43330">
    <property type="entry name" value="METHIONINE AMINOPEPTIDASE"/>
    <property type="match status" value="1"/>
</dbReference>
<name>A0ABQ6X4G7_9EURO</name>
<dbReference type="Pfam" id="PF00557">
    <property type="entry name" value="Peptidase_M24"/>
    <property type="match status" value="1"/>
</dbReference>
<keyword evidence="1" id="KW-0963">Cytoplasm</keyword>
<proteinExistence type="predicted"/>
<dbReference type="InterPro" id="IPR001714">
    <property type="entry name" value="Pept_M24_MAP"/>
</dbReference>
<dbReference type="PANTHER" id="PTHR43330:SF7">
    <property type="entry name" value="METHIONINE AMINOPEPTIDASE 1"/>
    <property type="match status" value="1"/>
</dbReference>
<dbReference type="SUPFAM" id="SSF55920">
    <property type="entry name" value="Creatinase/aminopeptidase"/>
    <property type="match status" value="1"/>
</dbReference>
<evidence type="ECO:0000313" key="4">
    <source>
        <dbReference type="Proteomes" id="UP000325395"/>
    </source>
</evidence>
<dbReference type="EMBL" id="ML735687">
    <property type="protein sequence ID" value="KAE8423768.1"/>
    <property type="molecule type" value="Genomic_DNA"/>
</dbReference>
<dbReference type="Gene3D" id="3.90.230.10">
    <property type="entry name" value="Creatinase/methionine aminopeptidase superfamily"/>
    <property type="match status" value="1"/>
</dbReference>
<accession>A0ABQ6X4G7</accession>
<evidence type="ECO:0000259" key="2">
    <source>
        <dbReference type="Pfam" id="PF00557"/>
    </source>
</evidence>
<protein>
    <submittedName>
        <fullName evidence="3">Peptidase M24, structural domain-containing protein</fullName>
    </submittedName>
</protein>
<evidence type="ECO:0000313" key="3">
    <source>
        <dbReference type="EMBL" id="KAE8423768.1"/>
    </source>
</evidence>
<sequence length="291" mass="32111">MPFQKCVVQNDYPSVKVIRTQTEMESRLAHVVDTTLYIPFPVFSPIYPLTERCTVPKLIAYPGYSRSGTPRNTFSIGFKTAIMDKFGKRGPDIAAAAAPYPLPLYCNHSPKPVCTSLNEASYHGRSRLKTTSLVICDYVEYTNGISRKVETLAVANPGSVRVVETARECLDKTTENAMPGMLFRDHGNIVQKQAKLKSCSALRSFCGHDINAVCHSLPHNPHYADNKAGGTVKEGMCFTIERIVALGTYRETTKSAQFVTLLVAADGVEILTVRLRKSPVRLVTSRYEASA</sequence>
<dbReference type="PRINTS" id="PR00599">
    <property type="entry name" value="MAPEPTIDASE"/>
</dbReference>
<evidence type="ECO:0000256" key="1">
    <source>
        <dbReference type="ARBA" id="ARBA00022490"/>
    </source>
</evidence>
<dbReference type="InterPro" id="IPR000994">
    <property type="entry name" value="Pept_M24"/>
</dbReference>
<keyword evidence="4" id="KW-1185">Reference proteome</keyword>
<feature type="domain" description="Peptidase M24" evidence="2">
    <location>
        <begin position="110"/>
        <end position="249"/>
    </location>
</feature>
<organism evidence="3 4">
    <name type="scientific">Aspergillus pseudocaelatus</name>
    <dbReference type="NCBI Taxonomy" id="1825620"/>
    <lineage>
        <taxon>Eukaryota</taxon>
        <taxon>Fungi</taxon>
        <taxon>Dikarya</taxon>
        <taxon>Ascomycota</taxon>
        <taxon>Pezizomycotina</taxon>
        <taxon>Eurotiomycetes</taxon>
        <taxon>Eurotiomycetidae</taxon>
        <taxon>Eurotiales</taxon>
        <taxon>Aspergillaceae</taxon>
        <taxon>Aspergillus</taxon>
        <taxon>Aspergillus subgen. Circumdati</taxon>
    </lineage>
</organism>
<dbReference type="Proteomes" id="UP000325395">
    <property type="component" value="Unassembled WGS sequence"/>
</dbReference>